<sequence length="295" mass="32214">MFIFYKKYPLLLAAIGVLTGLFINDSYAGSCRFKPGLTEKEFNISGNSEYIVGRDIRVWKSIGAYPINMNIMGTQSYSCSSQEKIVWEVNGHSHVITNNGPIYDTDIPGIGMQIRNQGEQAEIDFVKTKHEIGFGTMKPITITARVSDLRIYSIKIIGIKFSMSSCNLENGNILVPMGKIGTRDFSGINSTAGERPFDINLECNSNTPIGLVFGATSSGSTNDVLGVEQDNGSAEGVGIQVLYQEQPVIFNSLVKLGNSEHGTYSIPFKARYIQTADHITAGKVKATATLDINYP</sequence>
<dbReference type="Proteomes" id="UP000224607">
    <property type="component" value="Unassembled WGS sequence"/>
</dbReference>
<dbReference type="EMBL" id="FORG01000002">
    <property type="protein sequence ID" value="SFI53179.1"/>
    <property type="molecule type" value="Genomic_DNA"/>
</dbReference>
<dbReference type="GO" id="GO:0009289">
    <property type="term" value="C:pilus"/>
    <property type="evidence" value="ECO:0007669"/>
    <property type="project" value="UniProtKB-SubCell"/>
</dbReference>
<dbReference type="Pfam" id="PF00419">
    <property type="entry name" value="Fimbrial"/>
    <property type="match status" value="1"/>
</dbReference>
<evidence type="ECO:0000313" key="8">
    <source>
        <dbReference type="Proteomes" id="UP000198919"/>
    </source>
</evidence>
<evidence type="ECO:0000256" key="3">
    <source>
        <dbReference type="ARBA" id="ARBA00022729"/>
    </source>
</evidence>
<dbReference type="InterPro" id="IPR036937">
    <property type="entry name" value="Adhesion_dom_fimbrial_sf"/>
</dbReference>
<comment type="subcellular location">
    <subcellularLocation>
        <location evidence="1">Fimbrium</location>
    </subcellularLocation>
</comment>
<reference evidence="6 9" key="3">
    <citation type="journal article" date="2017" name="Nat. Microbiol.">
        <title>Natural product diversity associated with the nematode symbionts Photorhabdus and Xenorhabdus.</title>
        <authorList>
            <person name="Tobias N.J."/>
            <person name="Wolff H."/>
            <person name="Djahanschiri B."/>
            <person name="Grundmann F."/>
            <person name="Kronenwerth M."/>
            <person name="Shi Y.M."/>
            <person name="Simonyi S."/>
            <person name="Grun P."/>
            <person name="Shapiro-Ilan D."/>
            <person name="Pidot S.J."/>
            <person name="Stinear T.P."/>
            <person name="Ebersberger I."/>
            <person name="Bode H.B."/>
        </authorList>
    </citation>
    <scope>NUCLEOTIDE SEQUENCE [LARGE SCALE GENOMIC DNA]</scope>
    <source>
        <strain evidence="6 9">DSM 17908</strain>
    </source>
</reference>
<proteinExistence type="inferred from homology"/>
<dbReference type="GO" id="GO:0043709">
    <property type="term" value="P:cell adhesion involved in single-species biofilm formation"/>
    <property type="evidence" value="ECO:0007669"/>
    <property type="project" value="TreeGrafter"/>
</dbReference>
<feature type="domain" description="Fimbrial-type adhesion" evidence="5">
    <location>
        <begin position="164"/>
        <end position="294"/>
    </location>
</feature>
<name>A0A1I3IYX0_9GAMM</name>
<dbReference type="InterPro" id="IPR000259">
    <property type="entry name" value="Adhesion_dom_fimbrial"/>
</dbReference>
<dbReference type="SUPFAM" id="SSF49401">
    <property type="entry name" value="Bacterial adhesins"/>
    <property type="match status" value="1"/>
</dbReference>
<dbReference type="PANTHER" id="PTHR33420">
    <property type="entry name" value="FIMBRIAL SUBUNIT ELFA-RELATED"/>
    <property type="match status" value="1"/>
</dbReference>
<keyword evidence="9" id="KW-1185">Reference proteome</keyword>
<dbReference type="OrthoDB" id="8970968at2"/>
<evidence type="ECO:0000313" key="9">
    <source>
        <dbReference type="Proteomes" id="UP000224607"/>
    </source>
</evidence>
<dbReference type="EMBL" id="NITY01000001">
    <property type="protein sequence ID" value="PHM46042.1"/>
    <property type="molecule type" value="Genomic_DNA"/>
</dbReference>
<evidence type="ECO:0000259" key="5">
    <source>
        <dbReference type="Pfam" id="PF00419"/>
    </source>
</evidence>
<dbReference type="STRING" id="351675.SAMN05421680_10233"/>
<evidence type="ECO:0000313" key="6">
    <source>
        <dbReference type="EMBL" id="PHM46042.1"/>
    </source>
</evidence>
<dbReference type="Proteomes" id="UP000198919">
    <property type="component" value="Unassembled WGS sequence"/>
</dbReference>
<dbReference type="AlphaFoldDB" id="A0A1I3IYX0"/>
<protein>
    <submittedName>
        <fullName evidence="6">Fimbrial adhesin protein</fullName>
    </submittedName>
    <submittedName>
        <fullName evidence="7">Pilin (Type 1 fimbria component protein)</fullName>
    </submittedName>
</protein>
<keyword evidence="4" id="KW-0281">Fimbrium</keyword>
<reference evidence="7" key="2">
    <citation type="submission" date="2016-10" db="EMBL/GenBank/DDBJ databases">
        <authorList>
            <person name="de Groot N.N."/>
        </authorList>
    </citation>
    <scope>NUCLEOTIDE SEQUENCE [LARGE SCALE GENOMIC DNA]</scope>
    <source>
        <strain evidence="7">DSM 17908</strain>
    </source>
</reference>
<accession>A0A1I3IYX0</accession>
<evidence type="ECO:0000256" key="2">
    <source>
        <dbReference type="ARBA" id="ARBA00006671"/>
    </source>
</evidence>
<dbReference type="Gene3D" id="2.60.40.1090">
    <property type="entry name" value="Fimbrial-type adhesion domain"/>
    <property type="match status" value="1"/>
</dbReference>
<keyword evidence="3" id="KW-0732">Signal</keyword>
<comment type="similarity">
    <text evidence="2">Belongs to the fimbrial protein family.</text>
</comment>
<organism evidence="7 8">
    <name type="scientific">Xenorhabdus mauleonii</name>
    <dbReference type="NCBI Taxonomy" id="351675"/>
    <lineage>
        <taxon>Bacteria</taxon>
        <taxon>Pseudomonadati</taxon>
        <taxon>Pseudomonadota</taxon>
        <taxon>Gammaproteobacteria</taxon>
        <taxon>Enterobacterales</taxon>
        <taxon>Morganellaceae</taxon>
        <taxon>Xenorhabdus</taxon>
    </lineage>
</organism>
<dbReference type="InterPro" id="IPR050263">
    <property type="entry name" value="Bact_Fimbrial_Adh_Pro"/>
</dbReference>
<evidence type="ECO:0000313" key="7">
    <source>
        <dbReference type="EMBL" id="SFI53179.1"/>
    </source>
</evidence>
<reference evidence="8" key="1">
    <citation type="submission" date="2016-10" db="EMBL/GenBank/DDBJ databases">
        <authorList>
            <person name="Varghese N."/>
            <person name="Submissions S."/>
        </authorList>
    </citation>
    <scope>NUCLEOTIDE SEQUENCE [LARGE SCALE GENOMIC DNA]</scope>
    <source>
        <strain evidence="8">DSM 17908</strain>
    </source>
</reference>
<dbReference type="InterPro" id="IPR008966">
    <property type="entry name" value="Adhesion_dom_sf"/>
</dbReference>
<dbReference type="PANTHER" id="PTHR33420:SF3">
    <property type="entry name" value="FIMBRIAL SUBUNIT ELFA"/>
    <property type="match status" value="1"/>
</dbReference>
<evidence type="ECO:0000256" key="1">
    <source>
        <dbReference type="ARBA" id="ARBA00004561"/>
    </source>
</evidence>
<dbReference type="Gene3D" id="2.60.40.3310">
    <property type="match status" value="1"/>
</dbReference>
<evidence type="ECO:0000256" key="4">
    <source>
        <dbReference type="ARBA" id="ARBA00023263"/>
    </source>
</evidence>
<gene>
    <name evidence="7" type="ORF">SAMN05421680_10233</name>
    <name evidence="6" type="ORF">Xmau_00437</name>
</gene>
<dbReference type="RefSeq" id="WP_092507395.1">
    <property type="nucleotide sequence ID" value="NZ_CAWNQB010000001.1"/>
</dbReference>